<dbReference type="Pfam" id="PF00300">
    <property type="entry name" value="His_Phos_1"/>
    <property type="match status" value="1"/>
</dbReference>
<dbReference type="Gene3D" id="3.40.50.1240">
    <property type="entry name" value="Phosphoglycerate mutase-like"/>
    <property type="match status" value="1"/>
</dbReference>
<dbReference type="SUPFAM" id="SSF53254">
    <property type="entry name" value="Phosphoglycerate mutase-like"/>
    <property type="match status" value="1"/>
</dbReference>
<keyword evidence="2" id="KW-1185">Reference proteome</keyword>
<dbReference type="InterPro" id="IPR013078">
    <property type="entry name" value="His_Pase_superF_clade-1"/>
</dbReference>
<dbReference type="EMBL" id="PXXO01000012">
    <property type="protein sequence ID" value="PSJ04421.1"/>
    <property type="molecule type" value="Genomic_DNA"/>
</dbReference>
<dbReference type="CDD" id="cd07067">
    <property type="entry name" value="HP_PGM_like"/>
    <property type="match status" value="1"/>
</dbReference>
<gene>
    <name evidence="1" type="ORF">C7K55_10445</name>
</gene>
<comment type="caution">
    <text evidence="1">The sequence shown here is derived from an EMBL/GenBank/DDBJ whole genome shotgun (WGS) entry which is preliminary data.</text>
</comment>
<sequence>MARAEREPVEIEPVERELLLWRHGIAEDRHPDRPEQERALTAQGRQRTAAVAAELCSLQLHCDRLLSSPLRRALQTAEIGVAAGLAPALELEDRLAPGGDPLPLLQDGTWQRLGLVGHEPDLGELASSLLGLPAGTISLRKAGIVLLRLGPTGASLEALIGPRLLRLRRDGKRQP</sequence>
<dbReference type="Proteomes" id="UP000243002">
    <property type="component" value="Unassembled WGS sequence"/>
</dbReference>
<organism evidence="1 2">
    <name type="scientific">Cyanobium usitatum str. Tous</name>
    <dbReference type="NCBI Taxonomy" id="2116684"/>
    <lineage>
        <taxon>Bacteria</taxon>
        <taxon>Bacillati</taxon>
        <taxon>Cyanobacteriota</taxon>
        <taxon>Cyanophyceae</taxon>
        <taxon>Synechococcales</taxon>
        <taxon>Prochlorococcaceae</taxon>
        <taxon>Cyanobium</taxon>
    </lineage>
</organism>
<evidence type="ECO:0000313" key="2">
    <source>
        <dbReference type="Proteomes" id="UP000243002"/>
    </source>
</evidence>
<accession>A0A2P7MT85</accession>
<proteinExistence type="predicted"/>
<dbReference type="AlphaFoldDB" id="A0A2P7MT85"/>
<dbReference type="OrthoDB" id="194934at2"/>
<name>A0A2P7MT85_9CYAN</name>
<evidence type="ECO:0000313" key="1">
    <source>
        <dbReference type="EMBL" id="PSJ04421.1"/>
    </source>
</evidence>
<protein>
    <submittedName>
        <fullName evidence="1">Phosphohistidine phosphatase</fullName>
    </submittedName>
</protein>
<reference evidence="1 2" key="1">
    <citation type="journal article" date="2018" name="Environ. Microbiol.">
        <title>Ecological and genomic features of two widespread freshwater picocyanobacteria.</title>
        <authorList>
            <person name="Cabello-Yeves P.J."/>
            <person name="Picazo A."/>
            <person name="Camacho A."/>
            <person name="Callieri C."/>
            <person name="Rosselli R."/>
            <person name="Roda-Garcia J.J."/>
            <person name="Coutinho F.H."/>
            <person name="Rodriguez-Valera F."/>
        </authorList>
    </citation>
    <scope>NUCLEOTIDE SEQUENCE [LARGE SCALE GENOMIC DNA]</scope>
    <source>
        <strain evidence="1 2">Tous</strain>
    </source>
</reference>
<dbReference type="InterPro" id="IPR029033">
    <property type="entry name" value="His_PPase_superfam"/>
</dbReference>